<accession>A0A1E8EYU2</accession>
<dbReference type="InterPro" id="IPR034422">
    <property type="entry name" value="HydE/PylB-like"/>
</dbReference>
<dbReference type="SFLD" id="SFLDG01060">
    <property type="entry name" value="BATS_domain_containing"/>
    <property type="match status" value="1"/>
</dbReference>
<evidence type="ECO:0000256" key="2">
    <source>
        <dbReference type="ARBA" id="ARBA00022723"/>
    </source>
</evidence>
<proteinExistence type="predicted"/>
<dbReference type="Gene3D" id="3.20.20.70">
    <property type="entry name" value="Aldolase class I"/>
    <property type="match status" value="1"/>
</dbReference>
<dbReference type="InterPro" id="IPR007197">
    <property type="entry name" value="rSAM"/>
</dbReference>
<feature type="binding site" evidence="6">
    <location>
        <position position="137"/>
    </location>
    <ligand>
        <name>(3R)-3-methyl-D-ornithine</name>
        <dbReference type="ChEBI" id="CHEBI:64642"/>
    </ligand>
</feature>
<evidence type="ECO:0000259" key="7">
    <source>
        <dbReference type="PROSITE" id="PS51918"/>
    </source>
</evidence>
<dbReference type="SUPFAM" id="SSF102114">
    <property type="entry name" value="Radical SAM enzymes"/>
    <property type="match status" value="1"/>
</dbReference>
<dbReference type="GO" id="GO:0051539">
    <property type="term" value="F:4 iron, 4 sulfur cluster binding"/>
    <property type="evidence" value="ECO:0007669"/>
    <property type="project" value="UniProtKB-KW"/>
</dbReference>
<feature type="domain" description="Radical SAM core" evidence="7">
    <location>
        <begin position="49"/>
        <end position="267"/>
    </location>
</feature>
<feature type="binding site" evidence="6">
    <location>
        <position position="162"/>
    </location>
    <ligand>
        <name>S-adenosyl-L-methionine</name>
        <dbReference type="ChEBI" id="CHEBI:59789"/>
    </ligand>
</feature>
<comment type="caution">
    <text evidence="8">The sequence shown here is derived from an EMBL/GenBank/DDBJ whole genome shotgun (WGS) entry which is preliminary data.</text>
</comment>
<dbReference type="OrthoDB" id="9775764at2"/>
<dbReference type="SFLD" id="SFLDS00029">
    <property type="entry name" value="Radical_SAM"/>
    <property type="match status" value="1"/>
</dbReference>
<evidence type="ECO:0000256" key="4">
    <source>
        <dbReference type="ARBA" id="ARBA00023014"/>
    </source>
</evidence>
<evidence type="ECO:0000256" key="6">
    <source>
        <dbReference type="PIRSR" id="PIRSR004762-2"/>
    </source>
</evidence>
<reference evidence="8 9" key="1">
    <citation type="submission" date="2016-06" db="EMBL/GenBank/DDBJ databases">
        <title>Genome sequence of Clostridium acetireducens DSM 10703.</title>
        <authorList>
            <person name="Poehlein A."/>
            <person name="Fluechter S."/>
            <person name="Duerre P."/>
            <person name="Daniel R."/>
        </authorList>
    </citation>
    <scope>NUCLEOTIDE SEQUENCE [LARGE SCALE GENOMIC DNA]</scope>
    <source>
        <strain evidence="8 9">DSM 10703</strain>
    </source>
</reference>
<name>A0A1E8EYU2_9CLOT</name>
<dbReference type="PANTHER" id="PTHR43726:SF1">
    <property type="entry name" value="BIOTIN SYNTHASE"/>
    <property type="match status" value="1"/>
</dbReference>
<keyword evidence="9" id="KW-1185">Reference proteome</keyword>
<evidence type="ECO:0000313" key="9">
    <source>
        <dbReference type="Proteomes" id="UP000175744"/>
    </source>
</evidence>
<evidence type="ECO:0000256" key="5">
    <source>
        <dbReference type="PIRSR" id="PIRSR004762-1"/>
    </source>
</evidence>
<dbReference type="PATRIC" id="fig|1121290.3.peg.1465"/>
<feature type="binding site" evidence="5">
    <location>
        <position position="67"/>
    </location>
    <ligand>
        <name>[4Fe-4S] cluster</name>
        <dbReference type="ChEBI" id="CHEBI:49883"/>
        <note>4Fe-4S-S-AdoMet</note>
    </ligand>
</feature>
<keyword evidence="2" id="KW-0479">Metal-binding</keyword>
<keyword evidence="1 5" id="KW-0949">S-adenosyl-L-methionine</keyword>
<evidence type="ECO:0000313" key="8">
    <source>
        <dbReference type="EMBL" id="OFI05862.1"/>
    </source>
</evidence>
<feature type="binding site" evidence="6">
    <location>
        <position position="181"/>
    </location>
    <ligand>
        <name>S-adenosyl-L-methionine</name>
        <dbReference type="ChEBI" id="CHEBI:59789"/>
    </ligand>
</feature>
<dbReference type="STRING" id="1121290.CLAOCE_14800"/>
<dbReference type="InterPro" id="IPR058240">
    <property type="entry name" value="rSAM_sf"/>
</dbReference>
<dbReference type="PROSITE" id="PS51918">
    <property type="entry name" value="RADICAL_SAM"/>
    <property type="match status" value="1"/>
</dbReference>
<dbReference type="AlphaFoldDB" id="A0A1E8EYU2"/>
<organism evidence="8 9">
    <name type="scientific">Clostridium acetireducens DSM 10703</name>
    <dbReference type="NCBI Taxonomy" id="1121290"/>
    <lineage>
        <taxon>Bacteria</taxon>
        <taxon>Bacillati</taxon>
        <taxon>Bacillota</taxon>
        <taxon>Clostridia</taxon>
        <taxon>Eubacteriales</taxon>
        <taxon>Clostridiaceae</taxon>
        <taxon>Clostridium</taxon>
    </lineage>
</organism>
<feature type="binding site" evidence="5">
    <location>
        <position position="63"/>
    </location>
    <ligand>
        <name>[4Fe-4S] cluster</name>
        <dbReference type="ChEBI" id="CHEBI:49883"/>
        <note>4Fe-4S-S-AdoMet</note>
    </ligand>
</feature>
<sequence>MSTYKLIDNIVNGYKPNLEEVKGILDSSKDETEYLFNAADNIKKEIYGNEIHLRGIIEFSNYCRCLCEYCGLNGENNGITRYRMELDEIIENAKEAIDAGYKTIVLQSGEDLWYTKDKITYLIKEIKKLGDIAITLSVGERHYEEYKAWREAGADRFLIKHETADEKLYNKLHPHSSLKNRVQALKWLRELGYEAGSGFMIGLPYQTTEIIAKDILLLKELGVAMAGIGPFIPHPLTKLGNFQEGSILMTLKAVALSRIIIKKINLPATTALGVLAGNKVVGDGESDFINPNLPFKSGANVLMKKVEPYKYRALYDIYPKKQPKIKTILEERKETEEFIESMGFKVGKTKNPE</sequence>
<keyword evidence="5" id="KW-0004">4Fe-4S</keyword>
<dbReference type="Pfam" id="PF04055">
    <property type="entry name" value="Radical_SAM"/>
    <property type="match status" value="1"/>
</dbReference>
<dbReference type="PANTHER" id="PTHR43726">
    <property type="entry name" value="3-METHYLORNITHINE SYNTHASE"/>
    <property type="match status" value="1"/>
</dbReference>
<dbReference type="InterPro" id="IPR024021">
    <property type="entry name" value="FeFe-hyd_HydE_rSAM"/>
</dbReference>
<dbReference type="GO" id="GO:0046872">
    <property type="term" value="F:metal ion binding"/>
    <property type="evidence" value="ECO:0007669"/>
    <property type="project" value="UniProtKB-KW"/>
</dbReference>
<feature type="binding site" evidence="5">
    <location>
        <position position="70"/>
    </location>
    <ligand>
        <name>[4Fe-4S] cluster</name>
        <dbReference type="ChEBI" id="CHEBI:49883"/>
        <note>4Fe-4S-S-AdoMet</note>
    </ligand>
</feature>
<keyword evidence="3 5" id="KW-0408">Iron</keyword>
<evidence type="ECO:0000256" key="3">
    <source>
        <dbReference type="ARBA" id="ARBA00023004"/>
    </source>
</evidence>
<dbReference type="EC" id="2.8.1.6" evidence="8"/>
<dbReference type="InterPro" id="IPR006638">
    <property type="entry name" value="Elp3/MiaA/NifB-like_rSAM"/>
</dbReference>
<dbReference type="GO" id="GO:0004076">
    <property type="term" value="F:biotin synthase activity"/>
    <property type="evidence" value="ECO:0007669"/>
    <property type="project" value="UniProtKB-EC"/>
</dbReference>
<keyword evidence="4 5" id="KW-0411">Iron-sulfur</keyword>
<protein>
    <submittedName>
        <fullName evidence="8">Biotin synthase</fullName>
        <ecNumber evidence="8">2.8.1.6</ecNumber>
    </submittedName>
</protein>
<dbReference type="EMBL" id="LZFO01000020">
    <property type="protein sequence ID" value="OFI05862.1"/>
    <property type="molecule type" value="Genomic_DNA"/>
</dbReference>
<dbReference type="SMART" id="SM00729">
    <property type="entry name" value="Elp3"/>
    <property type="match status" value="1"/>
</dbReference>
<dbReference type="PIRSF" id="PIRSF004762">
    <property type="entry name" value="CHP00423"/>
    <property type="match status" value="1"/>
</dbReference>
<dbReference type="CDD" id="cd01335">
    <property type="entry name" value="Radical_SAM"/>
    <property type="match status" value="1"/>
</dbReference>
<keyword evidence="8" id="KW-0808">Transferase</keyword>
<dbReference type="NCBIfam" id="TIGR03956">
    <property type="entry name" value="rSAM_HydE"/>
    <property type="match status" value="1"/>
</dbReference>
<dbReference type="Proteomes" id="UP000175744">
    <property type="component" value="Unassembled WGS sequence"/>
</dbReference>
<dbReference type="InterPro" id="IPR013785">
    <property type="entry name" value="Aldolase_TIM"/>
</dbReference>
<evidence type="ECO:0000256" key="1">
    <source>
        <dbReference type="ARBA" id="ARBA00022691"/>
    </source>
</evidence>
<dbReference type="SFLD" id="SFLDG01082">
    <property type="entry name" value="B12-binding_domain_containing"/>
    <property type="match status" value="1"/>
</dbReference>
<comment type="cofactor">
    <cofactor evidence="5">
        <name>[4Fe-4S] cluster</name>
        <dbReference type="ChEBI" id="CHEBI:49883"/>
    </cofactor>
    <text evidence="5">Binds 1 [4Fe-4S] cluster. The cluster is coordinated with 3 cysteines and an exchangeable S-adenosyl-L-methionine.</text>
</comment>
<dbReference type="RefSeq" id="WP_070110461.1">
    <property type="nucleotide sequence ID" value="NZ_LZFO01000020.1"/>
</dbReference>
<dbReference type="SFLD" id="SFLDG01280">
    <property type="entry name" value="HydE/PylB-like"/>
    <property type="match status" value="1"/>
</dbReference>
<gene>
    <name evidence="8" type="primary">bioB_2</name>
    <name evidence="8" type="ORF">CLOACE_14800</name>
</gene>